<dbReference type="Proteomes" id="UP000036681">
    <property type="component" value="Unplaced"/>
</dbReference>
<reference evidence="2" key="1">
    <citation type="submission" date="2023-03" db="UniProtKB">
        <authorList>
            <consortium name="WormBaseParasite"/>
        </authorList>
    </citation>
    <scope>IDENTIFICATION</scope>
</reference>
<organism evidence="1 2">
    <name type="scientific">Ascaris lumbricoides</name>
    <name type="common">Giant roundworm</name>
    <dbReference type="NCBI Taxonomy" id="6252"/>
    <lineage>
        <taxon>Eukaryota</taxon>
        <taxon>Metazoa</taxon>
        <taxon>Ecdysozoa</taxon>
        <taxon>Nematoda</taxon>
        <taxon>Chromadorea</taxon>
        <taxon>Rhabditida</taxon>
        <taxon>Spirurina</taxon>
        <taxon>Ascaridomorpha</taxon>
        <taxon>Ascaridoidea</taxon>
        <taxon>Ascarididae</taxon>
        <taxon>Ascaris</taxon>
    </lineage>
</organism>
<proteinExistence type="predicted"/>
<evidence type="ECO:0000313" key="1">
    <source>
        <dbReference type="Proteomes" id="UP000036681"/>
    </source>
</evidence>
<keyword evidence="1" id="KW-1185">Reference proteome</keyword>
<protein>
    <submittedName>
        <fullName evidence="2">Uncharacterized protein</fullName>
    </submittedName>
</protein>
<dbReference type="AlphaFoldDB" id="A0A9J2PHL8"/>
<accession>A0A9J2PHL8</accession>
<sequence length="68" mass="7817">MPVTVVGGQKIYLRKTVEKVTLENAREHHIKQTPISGIYLRSLAERYLPTFFLHRISAESSSLPVFYV</sequence>
<name>A0A9J2PHL8_ASCLU</name>
<dbReference type="WBParaSite" id="ALUE_0000911101-mRNA-1">
    <property type="protein sequence ID" value="ALUE_0000911101-mRNA-1"/>
    <property type="gene ID" value="ALUE_0000911101"/>
</dbReference>
<evidence type="ECO:0000313" key="2">
    <source>
        <dbReference type="WBParaSite" id="ALUE_0000911101-mRNA-1"/>
    </source>
</evidence>